<evidence type="ECO:0000313" key="2">
    <source>
        <dbReference type="Proteomes" id="UP000001940"/>
    </source>
</evidence>
<dbReference type="RefSeq" id="NP_001255050.1">
    <property type="nucleotide sequence ID" value="NM_001268121.1"/>
</dbReference>
<organism evidence="1 2">
    <name type="scientific">Caenorhabditis elegans</name>
    <dbReference type="NCBI Taxonomy" id="6239"/>
    <lineage>
        <taxon>Eukaryota</taxon>
        <taxon>Metazoa</taxon>
        <taxon>Ecdysozoa</taxon>
        <taxon>Nematoda</taxon>
        <taxon>Chromadorea</taxon>
        <taxon>Rhabditida</taxon>
        <taxon>Rhabditina</taxon>
        <taxon>Rhabditomorpha</taxon>
        <taxon>Rhabditoidea</taxon>
        <taxon>Rhabditidae</taxon>
        <taxon>Peloderinae</taxon>
        <taxon>Caenorhabditis</taxon>
    </lineage>
</organism>
<accession>D5MCP5</accession>
<dbReference type="Proteomes" id="UP000001940">
    <property type="component" value="Chromosome III"/>
</dbReference>
<sequence>MLRAPCDVYKNPVQF</sequence>
<keyword evidence="2" id="KW-1185">Reference proteome</keyword>
<dbReference type="EMBL" id="BX284603">
    <property type="protein sequence ID" value="CBL43441.1"/>
    <property type="molecule type" value="Genomic_DNA"/>
</dbReference>
<proteinExistence type="predicted"/>
<dbReference type="CTD" id="259311"/>
<name>D5MCP5_CAEEL</name>
<dbReference type="OrthoDB" id="427960at2759"/>
<protein>
    <submittedName>
        <fullName evidence="1">CCHC-type domain-containing protein</fullName>
    </submittedName>
</protein>
<dbReference type="GeneID" id="259311"/>
<evidence type="ECO:0000313" key="1">
    <source>
        <dbReference type="EMBL" id="CBL43441.1"/>
    </source>
</evidence>
<gene>
    <name evidence="1" type="ORF">CELE_F40F12.9</name>
    <name evidence="1 3" type="ORF">F40F12.9</name>
</gene>
<dbReference type="ExpressionAtlas" id="D5MCP5">
    <property type="expression patterns" value="baseline"/>
</dbReference>
<dbReference type="AGR" id="WB:WBGene00043995"/>
<dbReference type="WormBase" id="F40F12.9c">
    <property type="protein sequence ID" value="CE44756"/>
    <property type="gene ID" value="WBGene00043995"/>
</dbReference>
<evidence type="ECO:0000313" key="3">
    <source>
        <dbReference type="WormBase" id="F40F12.9c"/>
    </source>
</evidence>
<reference evidence="1 2" key="1">
    <citation type="journal article" date="1998" name="Science">
        <title>Genome sequence of the nematode C. elegans: a platform for investigating biology.</title>
        <authorList>
            <consortium name="The C. elegans sequencing consortium"/>
            <person name="Sulson J.E."/>
            <person name="Waterston R."/>
        </authorList>
    </citation>
    <scope>NUCLEOTIDE SEQUENCE [LARGE SCALE GENOMIC DNA]</scope>
    <source>
        <strain evidence="1 2">Bristol N2</strain>
    </source>
</reference>
<dbReference type="Bgee" id="WBGene00043995">
    <property type="expression patterns" value="Expressed in larva and 3 other cell types or tissues"/>
</dbReference>